<dbReference type="EMBL" id="UGOY01000001">
    <property type="protein sequence ID" value="STY22812.1"/>
    <property type="molecule type" value="Genomic_DNA"/>
</dbReference>
<protein>
    <submittedName>
        <fullName evidence="2">Uncharacterized protein</fullName>
    </submittedName>
</protein>
<evidence type="ECO:0000313" key="1">
    <source>
        <dbReference type="EMBL" id="KTD77502.1"/>
    </source>
</evidence>
<evidence type="ECO:0000313" key="3">
    <source>
        <dbReference type="Proteomes" id="UP000054820"/>
    </source>
</evidence>
<reference evidence="1 3" key="1">
    <citation type="submission" date="2015-11" db="EMBL/GenBank/DDBJ databases">
        <title>Genomic analysis of 38 Legionella species identifies large and diverse effector repertoires.</title>
        <authorList>
            <person name="Burstein D."/>
            <person name="Amaro F."/>
            <person name="Zusman T."/>
            <person name="Lifshitz Z."/>
            <person name="Cohen O."/>
            <person name="Gilbert J.A."/>
            <person name="Pupko T."/>
            <person name="Shuman H.A."/>
            <person name="Segal G."/>
        </authorList>
    </citation>
    <scope>NUCLEOTIDE SEQUENCE [LARGE SCALE GENOMIC DNA]</scope>
    <source>
        <strain evidence="1 3">SC-18-C9</strain>
    </source>
</reference>
<sequence length="276" mass="32208">MLIDFSSLRLLHLTEYLKPKGEQCPLDQFRKTINPIEISTCMRHLYLFTTQQVEPHGEHYNQTLLKLKQPRLHEKLPQIDALEGIEAYQFLLFWVIGGLNKKKPFNDERILGDLRKICRSYEVSPSSSKRETWKQNQATMQALLVDAKYLLRETKQIELAIEEKKKNLNKACYHCAWAREQGFFEITPSIDYSCFLDEKRMITHLYERLEASRKKTKAELDKIDPDKTSICFIFSESASHLQSKITQIEKLQTLLVQKEPSLTVAQDESNIGTITI</sequence>
<accession>A0A378LA68</accession>
<dbReference type="EMBL" id="LNYZ01000013">
    <property type="protein sequence ID" value="KTD77502.1"/>
    <property type="molecule type" value="Genomic_DNA"/>
</dbReference>
<reference evidence="2 4" key="2">
    <citation type="submission" date="2018-06" db="EMBL/GenBank/DDBJ databases">
        <authorList>
            <consortium name="Pathogen Informatics"/>
            <person name="Doyle S."/>
        </authorList>
    </citation>
    <scope>NUCLEOTIDE SEQUENCE [LARGE SCALE GENOMIC DNA]</scope>
    <source>
        <strain evidence="2 4">NCTC11991</strain>
    </source>
</reference>
<dbReference type="AlphaFoldDB" id="A0A378LA68"/>
<evidence type="ECO:0000313" key="2">
    <source>
        <dbReference type="EMBL" id="STY22812.1"/>
    </source>
</evidence>
<dbReference type="Proteomes" id="UP000255110">
    <property type="component" value="Unassembled WGS sequence"/>
</dbReference>
<keyword evidence="3" id="KW-1185">Reference proteome</keyword>
<name>A0A378LA68_9GAMM</name>
<evidence type="ECO:0000313" key="4">
    <source>
        <dbReference type="Proteomes" id="UP000255110"/>
    </source>
</evidence>
<dbReference type="OrthoDB" id="5638270at2"/>
<proteinExistence type="predicted"/>
<dbReference type="Proteomes" id="UP000054820">
    <property type="component" value="Unassembled WGS sequence"/>
</dbReference>
<dbReference type="RefSeq" id="WP_058477406.1">
    <property type="nucleotide sequence ID" value="NZ_CAAAIO010000001.1"/>
</dbReference>
<dbReference type="STRING" id="460.Lstg_1859"/>
<organism evidence="2 4">
    <name type="scientific">Legionella steigerwaltii</name>
    <dbReference type="NCBI Taxonomy" id="460"/>
    <lineage>
        <taxon>Bacteria</taxon>
        <taxon>Pseudomonadati</taxon>
        <taxon>Pseudomonadota</taxon>
        <taxon>Gammaproteobacteria</taxon>
        <taxon>Legionellales</taxon>
        <taxon>Legionellaceae</taxon>
        <taxon>Legionella</taxon>
    </lineage>
</organism>
<gene>
    <name evidence="1" type="ORF">Lstg_1859</name>
    <name evidence="2" type="ORF">NCTC11991_01412</name>
</gene>